<proteinExistence type="predicted"/>
<evidence type="ECO:0000313" key="3">
    <source>
        <dbReference type="Proteomes" id="UP000245168"/>
    </source>
</evidence>
<dbReference type="Proteomes" id="UP000245168">
    <property type="component" value="Unassembled WGS sequence"/>
</dbReference>
<dbReference type="InterPro" id="IPR011009">
    <property type="entry name" value="Kinase-like_dom_sf"/>
</dbReference>
<comment type="caution">
    <text evidence="2">The sequence shown here is derived from an EMBL/GenBank/DDBJ whole genome shotgun (WGS) entry which is preliminary data.</text>
</comment>
<dbReference type="Pfam" id="PF01636">
    <property type="entry name" value="APH"/>
    <property type="match status" value="1"/>
</dbReference>
<dbReference type="EMBL" id="QEXV01000001">
    <property type="protein sequence ID" value="PWE18133.1"/>
    <property type="molecule type" value="Genomic_DNA"/>
</dbReference>
<gene>
    <name evidence="2" type="ORF">DDZ18_00515</name>
</gene>
<sequence length="506" mass="54037">MTAGGLDPELDAFLGDPATHPGAETVERIETHGAVVFLAGDAAWKVKKPVDLGYLDFSTLEKRRAACEREIELNRPAAPQIYLGVSAITRQPDGRLAIDDGGEVVECAVRMRRFPQDRLLDRLAEAGELDVDLMARLAAVIRAAHERAEPATDRDGYADLVAVLDDNERALSAAGDRLDPDEVKTSCEDARAALDAHADLMRRRSREGYVRRCHGDLHLANIVLLDHEPALFDALEFDEALATTDVLYDLAFLLMDLAHRGLTPHAARLLAHYLAPDPPAALDGLALLPAMTALRAQVRAKVALDRGGDGATREARAYLDLSLDLLDPPAPRLVAVGGLSGTGKSTLAAALAPELGGSLGALVIRADLERKALAGVAETDSLGPEYYTAEMSRAVYARMRDKAGRALAAGHSVVLDAVHARPDERDAAAALAREHGVGFDGLWLEASPDTLVARVGARSGDASDADAAVVRRQLGYDVGAVDWTVLDAGVGIDETRRRALETLERA</sequence>
<dbReference type="Gene3D" id="3.40.50.300">
    <property type="entry name" value="P-loop containing nucleotide triphosphate hydrolases"/>
    <property type="match status" value="1"/>
</dbReference>
<dbReference type="RefSeq" id="WP_109251407.1">
    <property type="nucleotide sequence ID" value="NZ_QEXV01000001.1"/>
</dbReference>
<dbReference type="InterPro" id="IPR002575">
    <property type="entry name" value="Aminoglycoside_PTrfase"/>
</dbReference>
<dbReference type="PANTHER" id="PTHR43883:SF1">
    <property type="entry name" value="GLUCONOKINASE"/>
    <property type="match status" value="1"/>
</dbReference>
<dbReference type="Pfam" id="PF13671">
    <property type="entry name" value="AAA_33"/>
    <property type="match status" value="1"/>
</dbReference>
<evidence type="ECO:0000259" key="1">
    <source>
        <dbReference type="Pfam" id="PF01636"/>
    </source>
</evidence>
<dbReference type="InterPro" id="IPR027417">
    <property type="entry name" value="P-loop_NTPase"/>
</dbReference>
<keyword evidence="3" id="KW-1185">Reference proteome</keyword>
<dbReference type="SUPFAM" id="SSF52540">
    <property type="entry name" value="P-loop containing nucleoside triphosphate hydrolases"/>
    <property type="match status" value="1"/>
</dbReference>
<protein>
    <recommendedName>
        <fullName evidence="1">Aminoglycoside phosphotransferase domain-containing protein</fullName>
    </recommendedName>
</protein>
<dbReference type="SUPFAM" id="SSF56112">
    <property type="entry name" value="Protein kinase-like (PK-like)"/>
    <property type="match status" value="1"/>
</dbReference>
<evidence type="ECO:0000313" key="2">
    <source>
        <dbReference type="EMBL" id="PWE18133.1"/>
    </source>
</evidence>
<accession>A0A2U2BVU1</accession>
<dbReference type="PANTHER" id="PTHR43883">
    <property type="entry name" value="SLR0207 PROTEIN"/>
    <property type="match status" value="1"/>
</dbReference>
<dbReference type="OrthoDB" id="9810277at2"/>
<dbReference type="InterPro" id="IPR052732">
    <property type="entry name" value="Cell-binding_unc_protein"/>
</dbReference>
<name>A0A2U2BVU1_9PROT</name>
<feature type="domain" description="Aminoglycoside phosphotransferase" evidence="1">
    <location>
        <begin position="130"/>
        <end position="280"/>
    </location>
</feature>
<reference evidence="3" key="1">
    <citation type="submission" date="2018-05" db="EMBL/GenBank/DDBJ databases">
        <authorList>
            <person name="Liu B.-T."/>
        </authorList>
    </citation>
    <scope>NUCLEOTIDE SEQUENCE [LARGE SCALE GENOMIC DNA]</scope>
    <source>
        <strain evidence="3">WD6-1</strain>
    </source>
</reference>
<dbReference type="AlphaFoldDB" id="A0A2U2BVU1"/>
<organism evidence="2 3">
    <name type="scientific">Marinicauda salina</name>
    <dbReference type="NCBI Taxonomy" id="2135793"/>
    <lineage>
        <taxon>Bacteria</taxon>
        <taxon>Pseudomonadati</taxon>
        <taxon>Pseudomonadota</taxon>
        <taxon>Alphaproteobacteria</taxon>
        <taxon>Maricaulales</taxon>
        <taxon>Maricaulaceae</taxon>
        <taxon>Marinicauda</taxon>
    </lineage>
</organism>